<reference evidence="2" key="1">
    <citation type="journal article" date="2015" name="Proc. Natl. Acad. Sci. U.S.A.">
        <title>Networks of energetic and metabolic interactions define dynamics in microbial communities.</title>
        <authorList>
            <person name="Embree M."/>
            <person name="Liu J.K."/>
            <person name="Al-Bassam M.M."/>
            <person name="Zengler K."/>
        </authorList>
    </citation>
    <scope>NUCLEOTIDE SEQUENCE</scope>
</reference>
<feature type="domain" description="MoaB/Mog" evidence="1">
    <location>
        <begin position="14"/>
        <end position="156"/>
    </location>
</feature>
<dbReference type="PANTHER" id="PTHR43232:SF2">
    <property type="entry name" value="MOLYBDENUM COFACTOR BIOSYNTHESIS PROTEIN B"/>
    <property type="match status" value="1"/>
</dbReference>
<gene>
    <name evidence="2" type="ORF">ASZ90_016059</name>
</gene>
<dbReference type="InterPro" id="IPR036425">
    <property type="entry name" value="MoaB/Mog-like_dom_sf"/>
</dbReference>
<dbReference type="SMART" id="SM00852">
    <property type="entry name" value="MoCF_biosynth"/>
    <property type="match status" value="1"/>
</dbReference>
<dbReference type="InterPro" id="IPR001453">
    <property type="entry name" value="MoaB/Mog_dom"/>
</dbReference>
<organism evidence="2">
    <name type="scientific">hydrocarbon metagenome</name>
    <dbReference type="NCBI Taxonomy" id="938273"/>
    <lineage>
        <taxon>unclassified sequences</taxon>
        <taxon>metagenomes</taxon>
        <taxon>ecological metagenomes</taxon>
    </lineage>
</organism>
<dbReference type="PIRSF" id="PIRSF006443">
    <property type="entry name" value="MoaB"/>
    <property type="match status" value="1"/>
</dbReference>
<protein>
    <submittedName>
        <fullName evidence="2">Molybdenum cofactor biosynthesis protein moab</fullName>
    </submittedName>
</protein>
<dbReference type="AlphaFoldDB" id="A0A0W8F094"/>
<dbReference type="Gene3D" id="3.40.980.10">
    <property type="entry name" value="MoaB/Mog-like domain"/>
    <property type="match status" value="1"/>
</dbReference>
<name>A0A0W8F094_9ZZZZ</name>
<dbReference type="InterPro" id="IPR012245">
    <property type="entry name" value="MoaB"/>
</dbReference>
<accession>A0A0W8F094</accession>
<evidence type="ECO:0000259" key="1">
    <source>
        <dbReference type="SMART" id="SM00852"/>
    </source>
</evidence>
<dbReference type="Pfam" id="PF00994">
    <property type="entry name" value="MoCF_biosynth"/>
    <property type="match status" value="1"/>
</dbReference>
<dbReference type="CDD" id="cd00886">
    <property type="entry name" value="MogA_MoaB"/>
    <property type="match status" value="1"/>
</dbReference>
<dbReference type="GO" id="GO:0005829">
    <property type="term" value="C:cytosol"/>
    <property type="evidence" value="ECO:0007669"/>
    <property type="project" value="TreeGrafter"/>
</dbReference>
<dbReference type="NCBIfam" id="TIGR00177">
    <property type="entry name" value="molyb_syn"/>
    <property type="match status" value="1"/>
</dbReference>
<sequence>MNPEHVQTRDIRSAVITVSSSRTKETDKSGETIIHLLEGAGIGIAAYAIVPDRVDAIRSEVIKVLEHADCVILHGGTGLTHDDCTIEAVLPLLDKKIEGFGELFRMLSYHDIGTSALLSRAAAGISGGKAIFCIPGSTGAVKLATSALIIPEIAHILTHATK</sequence>
<dbReference type="GO" id="GO:0006777">
    <property type="term" value="P:Mo-molybdopterin cofactor biosynthetic process"/>
    <property type="evidence" value="ECO:0007669"/>
    <property type="project" value="InterPro"/>
</dbReference>
<comment type="caution">
    <text evidence="2">The sequence shown here is derived from an EMBL/GenBank/DDBJ whole genome shotgun (WGS) entry which is preliminary data.</text>
</comment>
<proteinExistence type="predicted"/>
<dbReference type="EMBL" id="LNQE01001675">
    <property type="protein sequence ID" value="KUG14296.1"/>
    <property type="molecule type" value="Genomic_DNA"/>
</dbReference>
<evidence type="ECO:0000313" key="2">
    <source>
        <dbReference type="EMBL" id="KUG14296.1"/>
    </source>
</evidence>
<dbReference type="PANTHER" id="PTHR43232">
    <property type="entry name" value="MOLYBDENUM COFACTOR BIOSYNTHESIS PROTEIN B"/>
    <property type="match status" value="1"/>
</dbReference>
<dbReference type="SUPFAM" id="SSF53218">
    <property type="entry name" value="Molybdenum cofactor biosynthesis proteins"/>
    <property type="match status" value="1"/>
</dbReference>
<dbReference type="FunFam" id="3.40.980.10:FF:000006">
    <property type="entry name" value="Molybdenum cofactor biosynthesis protein B"/>
    <property type="match status" value="1"/>
</dbReference>